<gene>
    <name evidence="1" type="ORF">D8M06_18495</name>
</gene>
<dbReference type="OrthoDB" id="2680599at2"/>
<evidence type="ECO:0008006" key="3">
    <source>
        <dbReference type="Google" id="ProtNLM"/>
    </source>
</evidence>
<keyword evidence="2" id="KW-1185">Reference proteome</keyword>
<reference evidence="1 2" key="1">
    <citation type="journal article" date="2016" name="Int. J. Syst. Evol. Microbiol.">
        <title>Oceanobacillus halophilus sp. nov., a novel moderately halophilic bacterium from a hypersaline lake.</title>
        <authorList>
            <person name="Amoozegar M.A."/>
            <person name="Bagheri M."/>
            <person name="Makhdoumi A."/>
            <person name="Nikou M.M."/>
            <person name="Fazeli S.A.S."/>
            <person name="Schumann P."/>
            <person name="Sproer C."/>
            <person name="Sanchez-Porro C."/>
            <person name="Ventosa A."/>
        </authorList>
    </citation>
    <scope>NUCLEOTIDE SEQUENCE [LARGE SCALE GENOMIC DNA]</scope>
    <source>
        <strain evidence="1 2">DSM 23996</strain>
    </source>
</reference>
<proteinExistence type="predicted"/>
<sequence>MKFFGEVVNKANEINPVLGTSMEVAFEFIPYVGKAISSIKTHRLTKRVKEHSKQLERIAKLHSSERLSAGYINERIFPIVLESLIEEHEDAKINLILNGFENVFIEKKTNESMVINYFDTLRDLRYMDVKRLYYLADITDEFSFGTQDEEERAVTRNIDKKLQNFGFFGLESIAFGVGEQEVTKDNVRIYPYGERFLNFITVHLDESGDTE</sequence>
<dbReference type="AlphaFoldDB" id="A0A494ZT16"/>
<dbReference type="RefSeq" id="WP_121206064.1">
    <property type="nucleotide sequence ID" value="NZ_RBZP01000028.1"/>
</dbReference>
<protein>
    <recommendedName>
        <fullName evidence="3">DUF4393 domain-containing protein</fullName>
    </recommendedName>
</protein>
<accession>A0A494ZT16</accession>
<evidence type="ECO:0000313" key="1">
    <source>
        <dbReference type="EMBL" id="RKQ28661.1"/>
    </source>
</evidence>
<evidence type="ECO:0000313" key="2">
    <source>
        <dbReference type="Proteomes" id="UP000269301"/>
    </source>
</evidence>
<organism evidence="1 2">
    <name type="scientific">Oceanobacillus halophilus</name>
    <dbReference type="NCBI Taxonomy" id="930130"/>
    <lineage>
        <taxon>Bacteria</taxon>
        <taxon>Bacillati</taxon>
        <taxon>Bacillota</taxon>
        <taxon>Bacilli</taxon>
        <taxon>Bacillales</taxon>
        <taxon>Bacillaceae</taxon>
        <taxon>Oceanobacillus</taxon>
    </lineage>
</organism>
<dbReference type="EMBL" id="RBZP01000028">
    <property type="protein sequence ID" value="RKQ28661.1"/>
    <property type="molecule type" value="Genomic_DNA"/>
</dbReference>
<comment type="caution">
    <text evidence="1">The sequence shown here is derived from an EMBL/GenBank/DDBJ whole genome shotgun (WGS) entry which is preliminary data.</text>
</comment>
<dbReference type="Proteomes" id="UP000269301">
    <property type="component" value="Unassembled WGS sequence"/>
</dbReference>
<name>A0A494ZT16_9BACI</name>